<proteinExistence type="predicted"/>
<dbReference type="RefSeq" id="WP_280731721.1">
    <property type="nucleotide sequence ID" value="NZ_CP120367.1"/>
</dbReference>
<sequence length="357" mass="40073">MMYRAAFGLSAVRATALRQLMAAKRAWKSRMRVTIGQEPSARPAIYFLTPDFQEPSGGIRVIYRHVDILNSAGTNAFVLHQRRGFRCTWFENQTRIAHVGDTRVLRGDFLVIPEVCVDILDHLSPGTEFIIFNQNVHLTWTASHDIARHYAPGGGLMGIIAVSEHNQHALRYAFGHVDVCRVHVGIDSGIFHSVEGPRPNRIAYMPRKMPEDANRVLELIRGRGLLEGWDIVRLDRIPQAEVAAQLRTTKIFLALSYQEGLGLPPAEAMACGNYVVGYHGFGGKEFFRSDFSGIVETGDILGFAQAIEYAIAHENAHPGWCQTRGDRASKFILSEYSLKREREEVKQIYARLLKASD</sequence>
<dbReference type="EMBL" id="CP120370">
    <property type="protein sequence ID" value="WEX80996.1"/>
    <property type="molecule type" value="Genomic_DNA"/>
</dbReference>
<keyword evidence="4" id="KW-1185">Reference proteome</keyword>
<feature type="domain" description="Glycosyl transferase family 1" evidence="2">
    <location>
        <begin position="236"/>
        <end position="314"/>
    </location>
</feature>
<dbReference type="InterPro" id="IPR001296">
    <property type="entry name" value="Glyco_trans_1"/>
</dbReference>
<name>A0ABY8CVH8_9HYPH</name>
<dbReference type="PANTHER" id="PTHR46401">
    <property type="entry name" value="GLYCOSYLTRANSFERASE WBBK-RELATED"/>
    <property type="match status" value="1"/>
</dbReference>
<evidence type="ECO:0000256" key="1">
    <source>
        <dbReference type="ARBA" id="ARBA00022679"/>
    </source>
</evidence>
<dbReference type="SUPFAM" id="SSF53756">
    <property type="entry name" value="UDP-Glycosyltransferase/glycogen phosphorylase"/>
    <property type="match status" value="1"/>
</dbReference>
<reference evidence="3 4" key="1">
    <citation type="submission" date="2023-03" db="EMBL/GenBank/DDBJ databases">
        <authorList>
            <person name="Kaur S."/>
            <person name="Espinosa-Saiz D."/>
            <person name="Velazquez E."/>
            <person name="Menendez E."/>
            <person name="diCenzo G.C."/>
        </authorList>
    </citation>
    <scope>NUCLEOTIDE SEQUENCE [LARGE SCALE GENOMIC DNA]</scope>
    <source>
        <strain evidence="3 4">LMG 27395</strain>
    </source>
</reference>
<protein>
    <submittedName>
        <fullName evidence="3">Glycosyltransferase</fullName>
    </submittedName>
</protein>
<gene>
    <name evidence="3" type="ORF">PYH38_000328</name>
</gene>
<dbReference type="Gene3D" id="3.40.50.2000">
    <property type="entry name" value="Glycogen Phosphorylase B"/>
    <property type="match status" value="1"/>
</dbReference>
<evidence type="ECO:0000313" key="4">
    <source>
        <dbReference type="Proteomes" id="UP001235547"/>
    </source>
</evidence>
<keyword evidence="1" id="KW-0808">Transferase</keyword>
<accession>A0ABY8CVH8</accession>
<evidence type="ECO:0000313" key="3">
    <source>
        <dbReference type="EMBL" id="WEX80996.1"/>
    </source>
</evidence>
<organism evidence="3 4">
    <name type="scientific">Sinorhizobium numidicum</name>
    <dbReference type="NCBI Taxonomy" id="680248"/>
    <lineage>
        <taxon>Bacteria</taxon>
        <taxon>Pseudomonadati</taxon>
        <taxon>Pseudomonadota</taxon>
        <taxon>Alphaproteobacteria</taxon>
        <taxon>Hyphomicrobiales</taxon>
        <taxon>Rhizobiaceae</taxon>
        <taxon>Sinorhizobium/Ensifer group</taxon>
        <taxon>Sinorhizobium</taxon>
    </lineage>
</organism>
<dbReference type="Proteomes" id="UP001235547">
    <property type="component" value="Chromosome 2"/>
</dbReference>
<dbReference type="Pfam" id="PF00534">
    <property type="entry name" value="Glycos_transf_1"/>
    <property type="match status" value="1"/>
</dbReference>
<evidence type="ECO:0000259" key="2">
    <source>
        <dbReference type="Pfam" id="PF00534"/>
    </source>
</evidence>
<dbReference type="PANTHER" id="PTHR46401:SF2">
    <property type="entry name" value="GLYCOSYLTRANSFERASE WBBK-RELATED"/>
    <property type="match status" value="1"/>
</dbReference>